<evidence type="ECO:0000256" key="9">
    <source>
        <dbReference type="RuleBase" id="RU004005"/>
    </source>
</evidence>
<dbReference type="Gene3D" id="3.90.470.10">
    <property type="entry name" value="Ribosomal protein L22/L17"/>
    <property type="match status" value="1"/>
</dbReference>
<dbReference type="GO" id="GO:0019843">
    <property type="term" value="F:rRNA binding"/>
    <property type="evidence" value="ECO:0007669"/>
    <property type="project" value="UniProtKB-KW"/>
</dbReference>
<evidence type="ECO:0000256" key="6">
    <source>
        <dbReference type="ARBA" id="ARBA00023274"/>
    </source>
</evidence>
<keyword evidence="6 9" id="KW-0687">Ribonucleoprotein</keyword>
<evidence type="ECO:0000256" key="8">
    <source>
        <dbReference type="ARBA" id="ARBA00035416"/>
    </source>
</evidence>
<evidence type="ECO:0000256" key="5">
    <source>
        <dbReference type="ARBA" id="ARBA00022980"/>
    </source>
</evidence>
<organism evidence="10">
    <name type="scientific">Rhodymenia pseudopalmata</name>
    <name type="common">Red alga</name>
    <dbReference type="NCBI Taxonomy" id="31502"/>
    <lineage>
        <taxon>Eukaryota</taxon>
        <taxon>Rhodophyta</taxon>
        <taxon>Florideophyceae</taxon>
        <taxon>Rhodymeniophycidae</taxon>
        <taxon>Rhodymeniales</taxon>
        <taxon>Rhodymeniaceae</taxon>
        <taxon>Rhodymenia</taxon>
    </lineage>
</organism>
<geneLocation type="plastid" evidence="10"/>
<evidence type="ECO:0000256" key="3">
    <source>
        <dbReference type="ARBA" id="ARBA00022730"/>
    </source>
</evidence>
<evidence type="ECO:0000256" key="4">
    <source>
        <dbReference type="ARBA" id="ARBA00022884"/>
    </source>
</evidence>
<dbReference type="PANTHER" id="PTHR13501:SF8">
    <property type="entry name" value="LARGE RIBOSOMAL SUBUNIT PROTEIN UL22M"/>
    <property type="match status" value="1"/>
</dbReference>
<dbReference type="SUPFAM" id="SSF54843">
    <property type="entry name" value="Ribosomal protein L22"/>
    <property type="match status" value="1"/>
</dbReference>
<keyword evidence="3" id="KW-0699">rRNA-binding</keyword>
<dbReference type="InterPro" id="IPR047867">
    <property type="entry name" value="Ribosomal_uL22_bac/org-type"/>
</dbReference>
<dbReference type="EMBL" id="KX284709">
    <property type="protein sequence ID" value="AOM64474.1"/>
    <property type="molecule type" value="Genomic_DNA"/>
</dbReference>
<dbReference type="GeneID" id="29069599"/>
<keyword evidence="5 9" id="KW-0689">Ribosomal protein</keyword>
<dbReference type="GO" id="GO:0006412">
    <property type="term" value="P:translation"/>
    <property type="evidence" value="ECO:0007669"/>
    <property type="project" value="InterPro"/>
</dbReference>
<dbReference type="NCBIfam" id="TIGR01044">
    <property type="entry name" value="rplV_bact"/>
    <property type="match status" value="1"/>
</dbReference>
<dbReference type="InterPro" id="IPR018260">
    <property type="entry name" value="Ribosomal_uL22_CS"/>
</dbReference>
<keyword evidence="4" id="KW-0694">RNA-binding</keyword>
<dbReference type="InterPro" id="IPR005727">
    <property type="entry name" value="Ribosomal_uL22_bac/chlpt-type"/>
</dbReference>
<evidence type="ECO:0000313" key="10">
    <source>
        <dbReference type="EMBL" id="AOM64474.1"/>
    </source>
</evidence>
<gene>
    <name evidence="10" type="primary">rpl22</name>
    <name evidence="10" type="ORF">Rhodyp_196</name>
</gene>
<accession>A0A1C9C7W9</accession>
<evidence type="ECO:0000256" key="7">
    <source>
        <dbReference type="ARBA" id="ARBA00035285"/>
    </source>
</evidence>
<dbReference type="PROSITE" id="PS00464">
    <property type="entry name" value="RIBOSOMAL_L22"/>
    <property type="match status" value="1"/>
</dbReference>
<comment type="function">
    <text evidence="1">This protein binds specifically to 23S rRNA.</text>
</comment>
<keyword evidence="10" id="KW-0934">Plastid</keyword>
<dbReference type="HAMAP" id="MF_01331_B">
    <property type="entry name" value="Ribosomal_uL22_B"/>
    <property type="match status" value="1"/>
</dbReference>
<dbReference type="Pfam" id="PF00237">
    <property type="entry name" value="Ribosomal_L22"/>
    <property type="match status" value="1"/>
</dbReference>
<dbReference type="InterPro" id="IPR001063">
    <property type="entry name" value="Ribosomal_uL22"/>
</dbReference>
<evidence type="ECO:0000256" key="2">
    <source>
        <dbReference type="ARBA" id="ARBA00009451"/>
    </source>
</evidence>
<proteinExistence type="inferred from homology"/>
<dbReference type="AlphaFoldDB" id="A0A1C9C7W9"/>
<evidence type="ECO:0000256" key="1">
    <source>
        <dbReference type="ARBA" id="ARBA00003611"/>
    </source>
</evidence>
<dbReference type="GO" id="GO:0015934">
    <property type="term" value="C:large ribosomal subunit"/>
    <property type="evidence" value="ECO:0007669"/>
    <property type="project" value="InterPro"/>
</dbReference>
<comment type="similarity">
    <text evidence="2 9">Belongs to the universal ribosomal protein uL22 family.</text>
</comment>
<protein>
    <recommendedName>
        <fullName evidence="7">Large ribosomal subunit protein uL22c</fullName>
    </recommendedName>
    <alternativeName>
        <fullName evidence="8">50S ribosomal protein L22, chloroplastic</fullName>
    </alternativeName>
</protein>
<dbReference type="GO" id="GO:0003735">
    <property type="term" value="F:structural constituent of ribosome"/>
    <property type="evidence" value="ECO:0007669"/>
    <property type="project" value="InterPro"/>
</dbReference>
<dbReference type="CDD" id="cd00336">
    <property type="entry name" value="Ribosomal_L22"/>
    <property type="match status" value="1"/>
</dbReference>
<sequence>MIKNQESKATCKHTRLSAHKTRRILEQIKGRKCQEALLMLKFMPHKPCETIQKVIKSAVSNAKNKNISDDDLVVVKAIANQGPKLKRFQPRAQGRAFSIHKPTCHITIAVGTLS</sequence>
<dbReference type="PANTHER" id="PTHR13501">
    <property type="entry name" value="CHLOROPLAST 50S RIBOSOMAL PROTEIN L22-RELATED"/>
    <property type="match status" value="1"/>
</dbReference>
<dbReference type="RefSeq" id="YP_009293792.1">
    <property type="nucleotide sequence ID" value="NC_031144.1"/>
</dbReference>
<dbReference type="InterPro" id="IPR036394">
    <property type="entry name" value="Ribosomal_uL22_sf"/>
</dbReference>
<reference evidence="10" key="1">
    <citation type="journal article" date="2016" name="BMC Biol.">
        <title>Parallel evolution of highly conserved plastid genome architecture in red seaweeds and seed plants.</title>
        <authorList>
            <person name="Lee J."/>
            <person name="Cho C.H."/>
            <person name="Park S.I."/>
            <person name="Choi J.W."/>
            <person name="Song H.S."/>
            <person name="West J.A."/>
            <person name="Bhattacharya D."/>
            <person name="Yoon H.S."/>
        </authorList>
    </citation>
    <scope>NUCLEOTIDE SEQUENCE</scope>
</reference>
<name>A0A1C9C7W9_RHOPU</name>